<feature type="transmembrane region" description="Helical" evidence="7">
    <location>
        <begin position="794"/>
        <end position="815"/>
    </location>
</feature>
<dbReference type="Pfam" id="PF01943">
    <property type="entry name" value="Polysacc_synt"/>
    <property type="match status" value="1"/>
</dbReference>
<keyword evidence="4 7" id="KW-1133">Transmembrane helix</keyword>
<dbReference type="AlphaFoldDB" id="A0A1H9A4G7"/>
<keyword evidence="9" id="KW-1185">Reference proteome</keyword>
<name>A0A1H9A4G7_9LACT</name>
<feature type="region of interest" description="Disordered" evidence="6">
    <location>
        <begin position="117"/>
        <end position="159"/>
    </location>
</feature>
<reference evidence="8 9" key="1">
    <citation type="submission" date="2016-10" db="EMBL/GenBank/DDBJ databases">
        <authorList>
            <person name="de Groot N.N."/>
        </authorList>
    </citation>
    <scope>NUCLEOTIDE SEQUENCE [LARGE SCALE GENOMIC DNA]</scope>
    <source>
        <strain evidence="8 9">DSM 15695</strain>
    </source>
</reference>
<evidence type="ECO:0000256" key="3">
    <source>
        <dbReference type="ARBA" id="ARBA00022692"/>
    </source>
</evidence>
<feature type="region of interest" description="Disordered" evidence="6">
    <location>
        <begin position="1"/>
        <end position="42"/>
    </location>
</feature>
<dbReference type="InterPro" id="IPR050833">
    <property type="entry name" value="Poly_Biosynth_Transport"/>
</dbReference>
<organism evidence="8 9">
    <name type="scientific">Ignavigranum ruoffiae</name>
    <dbReference type="NCBI Taxonomy" id="89093"/>
    <lineage>
        <taxon>Bacteria</taxon>
        <taxon>Bacillati</taxon>
        <taxon>Bacillota</taxon>
        <taxon>Bacilli</taxon>
        <taxon>Lactobacillales</taxon>
        <taxon>Aerococcaceae</taxon>
        <taxon>Ignavigranum</taxon>
    </lineage>
</organism>
<dbReference type="InterPro" id="IPR024923">
    <property type="entry name" value="PG_synth_SpoVB"/>
</dbReference>
<gene>
    <name evidence="8" type="ORF">SAMN04488558_101412</name>
</gene>
<feature type="transmembrane region" description="Helical" evidence="7">
    <location>
        <begin position="418"/>
        <end position="437"/>
    </location>
</feature>
<feature type="transmembrane region" description="Helical" evidence="7">
    <location>
        <begin position="564"/>
        <end position="583"/>
    </location>
</feature>
<feature type="compositionally biased region" description="Basic and acidic residues" evidence="6">
    <location>
        <begin position="249"/>
        <end position="259"/>
    </location>
</feature>
<dbReference type="PANTHER" id="PTHR30250:SF21">
    <property type="entry name" value="LIPID II FLIPPASE MURJ"/>
    <property type="match status" value="1"/>
</dbReference>
<feature type="region of interest" description="Disordered" evidence="6">
    <location>
        <begin position="205"/>
        <end position="226"/>
    </location>
</feature>
<feature type="transmembrane region" description="Helical" evidence="7">
    <location>
        <begin position="458"/>
        <end position="481"/>
    </location>
</feature>
<dbReference type="CDD" id="cd13124">
    <property type="entry name" value="MATE_SpoVB_like"/>
    <property type="match status" value="1"/>
</dbReference>
<feature type="transmembrane region" description="Helical" evidence="7">
    <location>
        <begin position="868"/>
        <end position="893"/>
    </location>
</feature>
<comment type="subcellular location">
    <subcellularLocation>
        <location evidence="1">Cell membrane</location>
        <topology evidence="1">Multi-pass membrane protein</topology>
    </subcellularLocation>
</comment>
<keyword evidence="5 7" id="KW-0472">Membrane</keyword>
<feature type="transmembrane region" description="Helical" evidence="7">
    <location>
        <begin position="700"/>
        <end position="721"/>
    </location>
</feature>
<evidence type="ECO:0000256" key="2">
    <source>
        <dbReference type="ARBA" id="ARBA00022475"/>
    </source>
</evidence>
<feature type="transmembrane region" description="Helical" evidence="7">
    <location>
        <begin position="493"/>
        <end position="513"/>
    </location>
</feature>
<evidence type="ECO:0000256" key="1">
    <source>
        <dbReference type="ARBA" id="ARBA00004651"/>
    </source>
</evidence>
<protein>
    <submittedName>
        <fullName evidence="8">Membrane protein involved in the export of O-antigen and teichoic acid</fullName>
    </submittedName>
</protein>
<dbReference type="GO" id="GO:0005886">
    <property type="term" value="C:plasma membrane"/>
    <property type="evidence" value="ECO:0007669"/>
    <property type="project" value="UniProtKB-SubCell"/>
</dbReference>
<dbReference type="STRING" id="89093.SAMN04488558_101412"/>
<feature type="transmembrane region" description="Helical" evidence="7">
    <location>
        <begin position="665"/>
        <end position="688"/>
    </location>
</feature>
<accession>A0A1H9A4G7</accession>
<keyword evidence="2" id="KW-1003">Cell membrane</keyword>
<feature type="transmembrane region" description="Helical" evidence="7">
    <location>
        <begin position="374"/>
        <end position="398"/>
    </location>
</feature>
<feature type="region of interest" description="Disordered" evidence="6">
    <location>
        <begin position="249"/>
        <end position="316"/>
    </location>
</feature>
<feature type="compositionally biased region" description="Acidic residues" evidence="6">
    <location>
        <begin position="260"/>
        <end position="274"/>
    </location>
</feature>
<keyword evidence="3 7" id="KW-0812">Transmembrane</keyword>
<feature type="transmembrane region" description="Helical" evidence="7">
    <location>
        <begin position="610"/>
        <end position="631"/>
    </location>
</feature>
<evidence type="ECO:0000313" key="8">
    <source>
        <dbReference type="EMBL" id="SEP71383.1"/>
    </source>
</evidence>
<proteinExistence type="predicted"/>
<dbReference type="EMBL" id="FOEN01000001">
    <property type="protein sequence ID" value="SEP71383.1"/>
    <property type="molecule type" value="Genomic_DNA"/>
</dbReference>
<evidence type="ECO:0000256" key="6">
    <source>
        <dbReference type="SAM" id="MobiDB-lite"/>
    </source>
</evidence>
<feature type="compositionally biased region" description="Low complexity" evidence="6">
    <location>
        <begin position="1"/>
        <end position="17"/>
    </location>
</feature>
<dbReference type="Proteomes" id="UP000198833">
    <property type="component" value="Unassembled WGS sequence"/>
</dbReference>
<feature type="transmembrane region" description="Helical" evidence="7">
    <location>
        <begin position="769"/>
        <end position="788"/>
    </location>
</feature>
<feature type="compositionally biased region" description="Polar residues" evidence="6">
    <location>
        <begin position="216"/>
        <end position="226"/>
    </location>
</feature>
<dbReference type="RefSeq" id="WP_092570263.1">
    <property type="nucleotide sequence ID" value="NZ_FOEN01000001.1"/>
</dbReference>
<feature type="transmembrane region" description="Helical" evidence="7">
    <location>
        <begin position="534"/>
        <end position="552"/>
    </location>
</feature>
<dbReference type="OrthoDB" id="9775950at2"/>
<feature type="transmembrane region" description="Helical" evidence="7">
    <location>
        <begin position="827"/>
        <end position="848"/>
    </location>
</feature>
<evidence type="ECO:0000256" key="7">
    <source>
        <dbReference type="SAM" id="Phobius"/>
    </source>
</evidence>
<dbReference type="InterPro" id="IPR002797">
    <property type="entry name" value="Polysacc_synth"/>
</dbReference>
<evidence type="ECO:0000313" key="9">
    <source>
        <dbReference type="Proteomes" id="UP000198833"/>
    </source>
</evidence>
<evidence type="ECO:0000256" key="4">
    <source>
        <dbReference type="ARBA" id="ARBA00022989"/>
    </source>
</evidence>
<evidence type="ECO:0000256" key="5">
    <source>
        <dbReference type="ARBA" id="ARBA00023136"/>
    </source>
</evidence>
<dbReference type="PANTHER" id="PTHR30250">
    <property type="entry name" value="PST FAMILY PREDICTED COLANIC ACID TRANSPORTER"/>
    <property type="match status" value="1"/>
</dbReference>
<sequence length="908" mass="102634">MKSPLNDNDQNNKLNQDPDMDANEELSQVSYRQKNKQPLDDDYFTYQELHDLQASKQKASENEFRYHSIKDDLIRQRQEQSRVHRKSNLLSDLFQKNYEEYYDLNKLEPIESYNQFPEEAEKEETPVADNSNEEFEQNADLNESQASAIEASPSDAESSPGIFQALRRSINHLQASSEQIVQRKEKKKSFLDSIAQAKMKIKNFRQDATGLDHPSSAESMKQNDQAEIQDKNRIATQELEKDQTVYYVRDRENMDRSELADNENESFDQVDPVEIETTPSTPNISAESSEEEQAIVKTEPEEEQTEKPSISADQNQNNLEEEVLSATAEFQEPILTDTVLSDVTAEADITIEQQIHEEKDEIDRSDKLIKKDNFVSGAAWLSVGYVISRVIGALYVIPWATWFGEGWKQANTLYSAGYKPYSLFLAIGTAGFPSAIAKQMALYHAKREYRVADRLFKHSLMIMLATGLISGLILFILAPFLAEMSPNVNKEGAVLVLRSLVPALLILPMMSLFRGYFQGFNDMKPSAVSQLLEQFARVIYMLVATYAIMVVMKGEVTPAVVQSTFAAFIGALVSMVYLVIIYLRRLPDIKQLLEQSEDKITVDFKDSLKIMTFDSIPFIILGSGIIIMQLIDTYSFGKILEKSSILLLTEIDELYGVMSLDVDKLIMIIISLSIALSSAFVPSLTGVFAQKKYQETAKMVQHILSVFFMVMIPSAIGLMAISDNIYQLFYPLGSEMGPALLITGSFTAIILGLYTVLSTILQSMNFRRLAVRFLVVGIIVKILLQYPLVVFFQAHGALLSTMFALAISCLLMWIKLNRVLKFNTYQLTLDFIKILVPALLMGVAALMWNRVFNLLFGPVGRLLTFSKVMMVVLIAVFIYIVLLAVQGMLSILIGDRYQALQEKIRIKL</sequence>
<feature type="transmembrane region" description="Helical" evidence="7">
    <location>
        <begin position="736"/>
        <end position="757"/>
    </location>
</feature>